<dbReference type="EMBL" id="JBBBZM010000792">
    <property type="protein sequence ID" value="KAL0630332.1"/>
    <property type="molecule type" value="Genomic_DNA"/>
</dbReference>
<evidence type="ECO:0000313" key="3">
    <source>
        <dbReference type="Proteomes" id="UP001447188"/>
    </source>
</evidence>
<feature type="transmembrane region" description="Helical" evidence="1">
    <location>
        <begin position="246"/>
        <end position="270"/>
    </location>
</feature>
<dbReference type="Proteomes" id="UP001447188">
    <property type="component" value="Unassembled WGS sequence"/>
</dbReference>
<keyword evidence="1" id="KW-0812">Transmembrane</keyword>
<sequence length="331" mass="36067">MTGAQTYRGGNAGLEAKPDGMADKMADATVDTSYGATLPTVLVCAFFFALVSLTLLDRFGVRISAAYSINPSMFAFYGILMAMLFGGVAHLNGTTGILYVCMMTIAALSFLINATFDVRQLTSTSSLLLLAVLYIPFMFVLPQRVATYANWLWMLRWFIFFATACAIFGVAQYLAQLVFRPTWLFDFTPLIPAPIRGSGLYNTTNQVGSLVKSNGFFLREASGFSFFVGFALICEWVSFKRKWIMLVLAIGVVVSYSGSGPVVLITALLFPLGVKTLYRVLGFAVIGAIIVLLFGDALNLSYTLGRVGEFESNTSSAYCRFIAPGKLVVDQ</sequence>
<keyword evidence="3" id="KW-1185">Reference proteome</keyword>
<feature type="transmembrane region" description="Helical" evidence="1">
    <location>
        <begin position="127"/>
        <end position="145"/>
    </location>
</feature>
<proteinExistence type="predicted"/>
<organism evidence="2 3">
    <name type="scientific">Discina gigas</name>
    <dbReference type="NCBI Taxonomy" id="1032678"/>
    <lineage>
        <taxon>Eukaryota</taxon>
        <taxon>Fungi</taxon>
        <taxon>Dikarya</taxon>
        <taxon>Ascomycota</taxon>
        <taxon>Pezizomycotina</taxon>
        <taxon>Pezizomycetes</taxon>
        <taxon>Pezizales</taxon>
        <taxon>Discinaceae</taxon>
        <taxon>Discina</taxon>
    </lineage>
</organism>
<evidence type="ECO:0000313" key="2">
    <source>
        <dbReference type="EMBL" id="KAL0630332.1"/>
    </source>
</evidence>
<comment type="caution">
    <text evidence="2">The sequence shown here is derived from an EMBL/GenBank/DDBJ whole genome shotgun (WGS) entry which is preliminary data.</text>
</comment>
<name>A0ABR3G306_9PEZI</name>
<keyword evidence="1" id="KW-0472">Membrane</keyword>
<reference evidence="2 3" key="1">
    <citation type="submission" date="2024-02" db="EMBL/GenBank/DDBJ databases">
        <title>Discinaceae phylogenomics.</title>
        <authorList>
            <person name="Dirks A.C."/>
            <person name="James T.Y."/>
        </authorList>
    </citation>
    <scope>NUCLEOTIDE SEQUENCE [LARGE SCALE GENOMIC DNA]</scope>
    <source>
        <strain evidence="2 3">ACD0624</strain>
    </source>
</reference>
<accession>A0ABR3G306</accession>
<feature type="transmembrane region" description="Helical" evidence="1">
    <location>
        <begin position="221"/>
        <end position="239"/>
    </location>
</feature>
<gene>
    <name evidence="2" type="ORF">Q9L58_010821</name>
</gene>
<feature type="transmembrane region" description="Helical" evidence="1">
    <location>
        <begin position="97"/>
        <end position="115"/>
    </location>
</feature>
<feature type="transmembrane region" description="Helical" evidence="1">
    <location>
        <begin position="34"/>
        <end position="56"/>
    </location>
</feature>
<keyword evidence="1" id="KW-1133">Transmembrane helix</keyword>
<feature type="transmembrane region" description="Helical" evidence="1">
    <location>
        <begin position="151"/>
        <end position="171"/>
    </location>
</feature>
<feature type="transmembrane region" description="Helical" evidence="1">
    <location>
        <begin position="276"/>
        <end position="295"/>
    </location>
</feature>
<feature type="transmembrane region" description="Helical" evidence="1">
    <location>
        <begin position="68"/>
        <end position="91"/>
    </location>
</feature>
<protein>
    <submittedName>
        <fullName evidence="2">Uncharacterized protein</fullName>
    </submittedName>
</protein>
<evidence type="ECO:0000256" key="1">
    <source>
        <dbReference type="SAM" id="Phobius"/>
    </source>
</evidence>
<feature type="non-terminal residue" evidence="2">
    <location>
        <position position="331"/>
    </location>
</feature>